<keyword evidence="2 5" id="KW-0378">Hydrolase</keyword>
<evidence type="ECO:0000256" key="2">
    <source>
        <dbReference type="ARBA" id="ARBA00022801"/>
    </source>
</evidence>
<accession>A0AAD7CNR7</accession>
<evidence type="ECO:0000256" key="3">
    <source>
        <dbReference type="ARBA" id="ARBA00023295"/>
    </source>
</evidence>
<dbReference type="GO" id="GO:0004553">
    <property type="term" value="F:hydrolase activity, hydrolyzing O-glycosyl compounds"/>
    <property type="evidence" value="ECO:0007669"/>
    <property type="project" value="InterPro"/>
</dbReference>
<organism evidence="5 6">
    <name type="scientific">Mycena rosella</name>
    <name type="common">Pink bonnet</name>
    <name type="synonym">Agaricus rosellus</name>
    <dbReference type="NCBI Taxonomy" id="1033263"/>
    <lineage>
        <taxon>Eukaryota</taxon>
        <taxon>Fungi</taxon>
        <taxon>Dikarya</taxon>
        <taxon>Basidiomycota</taxon>
        <taxon>Agaricomycotina</taxon>
        <taxon>Agaricomycetes</taxon>
        <taxon>Agaricomycetidae</taxon>
        <taxon>Agaricales</taxon>
        <taxon>Marasmiineae</taxon>
        <taxon>Mycenaceae</taxon>
        <taxon>Mycena</taxon>
    </lineage>
</organism>
<dbReference type="Proteomes" id="UP001221757">
    <property type="component" value="Unassembled WGS sequence"/>
</dbReference>
<dbReference type="PANTHER" id="PTHR42812">
    <property type="entry name" value="BETA-XYLOSIDASE"/>
    <property type="match status" value="1"/>
</dbReference>
<keyword evidence="6" id="KW-1185">Reference proteome</keyword>
<dbReference type="Pfam" id="PF04616">
    <property type="entry name" value="Glyco_hydro_43"/>
    <property type="match status" value="1"/>
</dbReference>
<name>A0AAD7CNR7_MYCRO</name>
<dbReference type="PANTHER" id="PTHR42812:SF5">
    <property type="entry name" value="ENDO-ARABINASE"/>
    <property type="match status" value="1"/>
</dbReference>
<dbReference type="EMBL" id="JARKIE010000312">
    <property type="protein sequence ID" value="KAJ7655359.1"/>
    <property type="molecule type" value="Genomic_DNA"/>
</dbReference>
<evidence type="ECO:0000256" key="4">
    <source>
        <dbReference type="PIRSR" id="PIRSR606710-2"/>
    </source>
</evidence>
<dbReference type="InterPro" id="IPR006710">
    <property type="entry name" value="Glyco_hydro_43"/>
</dbReference>
<dbReference type="AlphaFoldDB" id="A0AAD7CNR7"/>
<comment type="similarity">
    <text evidence="1">Belongs to the glycosyl hydrolase 43 family.</text>
</comment>
<keyword evidence="3" id="KW-0326">Glycosidase</keyword>
<dbReference type="InterPro" id="IPR023296">
    <property type="entry name" value="Glyco_hydro_beta-prop_sf"/>
</dbReference>
<dbReference type="GO" id="GO:0005975">
    <property type="term" value="P:carbohydrate metabolic process"/>
    <property type="evidence" value="ECO:0007669"/>
    <property type="project" value="InterPro"/>
</dbReference>
<gene>
    <name evidence="5" type="ORF">B0H17DRAFT_1099073</name>
</gene>
<evidence type="ECO:0000313" key="5">
    <source>
        <dbReference type="EMBL" id="KAJ7655359.1"/>
    </source>
</evidence>
<feature type="site" description="Important for catalytic activity, responsible for pKa modulation of the active site Glu and correct orientation of both the proton donor and substrate" evidence="4">
    <location>
        <position position="57"/>
    </location>
</feature>
<proteinExistence type="inferred from homology"/>
<evidence type="ECO:0000256" key="1">
    <source>
        <dbReference type="ARBA" id="ARBA00009865"/>
    </source>
</evidence>
<comment type="caution">
    <text evidence="5">The sequence shown here is derived from an EMBL/GenBank/DDBJ whole genome shotgun (WGS) entry which is preliminary data.</text>
</comment>
<dbReference type="SUPFAM" id="SSF75005">
    <property type="entry name" value="Arabinanase/levansucrase/invertase"/>
    <property type="match status" value="1"/>
</dbReference>
<dbReference type="InterPro" id="IPR051795">
    <property type="entry name" value="Glycosyl_Hydrlase_43"/>
</dbReference>
<reference evidence="5" key="1">
    <citation type="submission" date="2023-03" db="EMBL/GenBank/DDBJ databases">
        <title>Massive genome expansion in bonnet fungi (Mycena s.s.) driven by repeated elements and novel gene families across ecological guilds.</title>
        <authorList>
            <consortium name="Lawrence Berkeley National Laboratory"/>
            <person name="Harder C.B."/>
            <person name="Miyauchi S."/>
            <person name="Viragh M."/>
            <person name="Kuo A."/>
            <person name="Thoen E."/>
            <person name="Andreopoulos B."/>
            <person name="Lu D."/>
            <person name="Skrede I."/>
            <person name="Drula E."/>
            <person name="Henrissat B."/>
            <person name="Morin E."/>
            <person name="Kohler A."/>
            <person name="Barry K."/>
            <person name="LaButti K."/>
            <person name="Morin E."/>
            <person name="Salamov A."/>
            <person name="Lipzen A."/>
            <person name="Mereny Z."/>
            <person name="Hegedus B."/>
            <person name="Baldrian P."/>
            <person name="Stursova M."/>
            <person name="Weitz H."/>
            <person name="Taylor A."/>
            <person name="Grigoriev I.V."/>
            <person name="Nagy L.G."/>
            <person name="Martin F."/>
            <person name="Kauserud H."/>
        </authorList>
    </citation>
    <scope>NUCLEOTIDE SEQUENCE</scope>
    <source>
        <strain evidence="5">CBHHK067</strain>
    </source>
</reference>
<evidence type="ECO:0000313" key="6">
    <source>
        <dbReference type="Proteomes" id="UP001221757"/>
    </source>
</evidence>
<dbReference type="Gene3D" id="2.115.10.20">
    <property type="entry name" value="Glycosyl hydrolase domain, family 43"/>
    <property type="match status" value="1"/>
</dbReference>
<dbReference type="CDD" id="cd08999">
    <property type="entry name" value="GH43_ABN-like"/>
    <property type="match status" value="1"/>
</dbReference>
<protein>
    <submittedName>
        <fullName evidence="5">Glycosyl hydrolase</fullName>
    </submittedName>
</protein>
<sequence>MVMQIADGSFVLYYAAAAAANTATHCVGAATSTNVRGPYTPIDATIACPVSQGGAIDIAGHHHPDGSLYVVYKIDGNNLGHGGSCNNGVAPIQSTPIMLQKVAADGHTPVGSPVQILDRSDADGPLVEAPSLINVNGVFFLFFSSGCYAETTYDLSYATATSVTGPYTKASAPLLVTGTYGLRAPGSATFAKDGSKVVFHAYLGADINGGRGMWTGVPTFSGSTVTL</sequence>